<proteinExistence type="predicted"/>
<evidence type="ECO:0000313" key="1">
    <source>
        <dbReference type="EMBL" id="QHT84959.1"/>
    </source>
</evidence>
<protein>
    <submittedName>
        <fullName evidence="1">Uncharacterized protein</fullName>
    </submittedName>
</protein>
<dbReference type="EMBL" id="MN740029">
    <property type="protein sequence ID" value="QHT84959.1"/>
    <property type="molecule type" value="Genomic_DNA"/>
</dbReference>
<reference evidence="1" key="1">
    <citation type="journal article" date="2020" name="Nature">
        <title>Giant virus diversity and host interactions through global metagenomics.</title>
        <authorList>
            <person name="Schulz F."/>
            <person name="Roux S."/>
            <person name="Paez-Espino D."/>
            <person name="Jungbluth S."/>
            <person name="Walsh D.A."/>
            <person name="Denef V.J."/>
            <person name="McMahon K.D."/>
            <person name="Konstantinidis K.T."/>
            <person name="Eloe-Fadrosh E.A."/>
            <person name="Kyrpides N.C."/>
            <person name="Woyke T."/>
        </authorList>
    </citation>
    <scope>NUCLEOTIDE SEQUENCE</scope>
    <source>
        <strain evidence="1">GVMAG-M-3300023184-178</strain>
    </source>
</reference>
<dbReference type="AlphaFoldDB" id="A0A6C0HWP7"/>
<accession>A0A6C0HWP7</accession>
<organism evidence="1">
    <name type="scientific">viral metagenome</name>
    <dbReference type="NCBI Taxonomy" id="1070528"/>
    <lineage>
        <taxon>unclassified sequences</taxon>
        <taxon>metagenomes</taxon>
        <taxon>organismal metagenomes</taxon>
    </lineage>
</organism>
<name>A0A6C0HWP7_9ZZZZ</name>
<sequence length="155" mass="16684">MSIVGLNYPTTFMLSSQVYRDMCNQDDQSYRNIVTINLMPAGPLARFVRRIQLPYLSPFQFGGSGGDYSGLSSVGKQCVLALISLRGIGSSKGYGQGNRNNGLMDVSEVPDLFSFLLSNGYKIDTSLTKMMNSNDIFGSGSGVGVSSIAFITYTG</sequence>